<accession>A0ABR7FS17</accession>
<protein>
    <submittedName>
        <fullName evidence="1">Uncharacterized protein</fullName>
    </submittedName>
</protein>
<dbReference type="EMBL" id="JACOOS010000005">
    <property type="protein sequence ID" value="MBC5677271.1"/>
    <property type="molecule type" value="Genomic_DNA"/>
</dbReference>
<gene>
    <name evidence="1" type="ORF">H8S22_06505</name>
</gene>
<reference evidence="1 2" key="1">
    <citation type="submission" date="2020-08" db="EMBL/GenBank/DDBJ databases">
        <title>Genome public.</title>
        <authorList>
            <person name="Liu C."/>
            <person name="Sun Q."/>
        </authorList>
    </citation>
    <scope>NUCLEOTIDE SEQUENCE [LARGE SCALE GENOMIC DNA]</scope>
    <source>
        <strain evidence="1 2">NSJ-7</strain>
    </source>
</reference>
<keyword evidence="2" id="KW-1185">Reference proteome</keyword>
<sequence length="67" mass="7785">MSEKFIVLENNENSAVYQVKGTIGTCVEVTDTHAGWISHKNLRPYDFEGHMVHVEELLIHRDFAYTY</sequence>
<dbReference type="RefSeq" id="WP_143266077.1">
    <property type="nucleotide sequence ID" value="NZ_JACOOS010000005.1"/>
</dbReference>
<evidence type="ECO:0000313" key="2">
    <source>
        <dbReference type="Proteomes" id="UP000635828"/>
    </source>
</evidence>
<evidence type="ECO:0000313" key="1">
    <source>
        <dbReference type="EMBL" id="MBC5677271.1"/>
    </source>
</evidence>
<organism evidence="1 2">
    <name type="scientific">Anaerostipes hominis</name>
    <name type="common">ex Liu et al. 2021</name>
    <dbReference type="NCBI Taxonomy" id="2763018"/>
    <lineage>
        <taxon>Bacteria</taxon>
        <taxon>Bacillati</taxon>
        <taxon>Bacillota</taxon>
        <taxon>Clostridia</taxon>
        <taxon>Lachnospirales</taxon>
        <taxon>Lachnospiraceae</taxon>
        <taxon>Anaerostipes</taxon>
    </lineage>
</organism>
<proteinExistence type="predicted"/>
<name>A0ABR7FS17_9FIRM</name>
<comment type="caution">
    <text evidence="1">The sequence shown here is derived from an EMBL/GenBank/DDBJ whole genome shotgun (WGS) entry which is preliminary data.</text>
</comment>
<dbReference type="Proteomes" id="UP000635828">
    <property type="component" value="Unassembled WGS sequence"/>
</dbReference>